<protein>
    <recommendedName>
        <fullName evidence="4">Phosphatidylglycerol lysyltransferase</fullName>
        <ecNumber evidence="3">2.3.2.3</ecNumber>
    </recommendedName>
    <alternativeName>
        <fullName evidence="12">Lysylphosphatidylglycerol synthase</fullName>
    </alternativeName>
</protein>
<evidence type="ECO:0000259" key="15">
    <source>
        <dbReference type="Pfam" id="PF09924"/>
    </source>
</evidence>
<feature type="transmembrane region" description="Helical" evidence="14">
    <location>
        <begin position="408"/>
        <end position="427"/>
    </location>
</feature>
<keyword evidence="10 14" id="KW-0472">Membrane</keyword>
<feature type="transmembrane region" description="Helical" evidence="14">
    <location>
        <begin position="505"/>
        <end position="525"/>
    </location>
</feature>
<dbReference type="PANTHER" id="PTHR34697">
    <property type="entry name" value="PHOSPHATIDYLGLYCEROL LYSYLTRANSFERASE"/>
    <property type="match status" value="1"/>
</dbReference>
<evidence type="ECO:0000313" key="16">
    <source>
        <dbReference type="EMBL" id="SFT25219.1"/>
    </source>
</evidence>
<evidence type="ECO:0000256" key="4">
    <source>
        <dbReference type="ARBA" id="ARBA00021546"/>
    </source>
</evidence>
<evidence type="ECO:0000256" key="14">
    <source>
        <dbReference type="SAM" id="Phobius"/>
    </source>
</evidence>
<dbReference type="OrthoDB" id="145485at2"/>
<keyword evidence="5" id="KW-1003">Cell membrane</keyword>
<dbReference type="EC" id="2.3.2.3" evidence="3"/>
<dbReference type="SUPFAM" id="SSF55729">
    <property type="entry name" value="Acyl-CoA N-acyltransferases (Nat)"/>
    <property type="match status" value="1"/>
</dbReference>
<gene>
    <name evidence="16" type="ORF">SAMN04488050_12127</name>
</gene>
<feature type="transmembrane region" description="Helical" evidence="14">
    <location>
        <begin position="433"/>
        <end position="450"/>
    </location>
</feature>
<evidence type="ECO:0000256" key="2">
    <source>
        <dbReference type="ARBA" id="ARBA00008627"/>
    </source>
</evidence>
<dbReference type="GO" id="GO:0046677">
    <property type="term" value="P:response to antibiotic"/>
    <property type="evidence" value="ECO:0007669"/>
    <property type="project" value="UniProtKB-KW"/>
</dbReference>
<dbReference type="GO" id="GO:0055091">
    <property type="term" value="P:phospholipid homeostasis"/>
    <property type="evidence" value="ECO:0007669"/>
    <property type="project" value="TreeGrafter"/>
</dbReference>
<sequence>MTDASTAHLTPWQRVKPLLPYIVTAALFGAGAFALYRLLAPVDLRSVLTQARATPWHILALAVLTTFASYAALIGYDRSALRYIGKDLPGPVVALGSFLGYAFGNTIGAGPITGGAVRYRVYSALGLSTQDIAAIAAFASVAFGFGATIIGFGALAIHPLALGHLLPFGSGPIRNVSLAVVIVVTGLLFWIAFRRTEITVRGVTLRAPTPGLMAAQFVFTAVDMLLAATTLYLLLPPSELGFATFLAVYAAAVMAGVLSHVPGGVGVLETVVIAALPASVPVEQAATGLLLYRIIYYLLPFAVALVLLALTEARMASSRAAGPLVQSLAPLARSVSALVPLAMAAMMLGSGLLLMVSSLLPPTSDLAEELEVLTPLAIAEGGALLASIFGAMMLVIAHGLLRRVQGAWWLAVLALAGGIVASVANALDIERAVFLGAALLILWPTRREFFRTTRLTRQAFGLRWLLLITALGASVVAVLFFAHKATPYAHELWWQFATDASAPRALRAALVGMVVLVLSLLVFALRPGRLTHALPTAEELAQVRAIVAAQPDPEANIALTGDKCLMVSESGRAALMYRIRGRSWIALHEPFGEPSELAPLAWDFHDAAYAANARPVFYSVGADLIPLWLEMGLGLVKLGEEAVVPLPGFSLQGPERKRLRTAHNRALRDGLSFEVLKPPFAPGFMEELRAISDSWLATKAGAEKGFSVGAFDPDVLSQAPIAVVRHEGRTVAFANLWLTETKTSATIDLMRHVENAPGGLMEFLFTELLLHFAAEGYDEFSLGNAPLSGLEARRGAALSTRLGALVYRHGQQFYNFEGLRAFKEKFGPDWRPIYVAVPPRANLLSIAADVVALIGGGARKGDDVRSAGVSG</sequence>
<dbReference type="Pfam" id="PF09924">
    <property type="entry name" value="LPG_synthase_C"/>
    <property type="match status" value="1"/>
</dbReference>
<dbReference type="NCBIfam" id="NF033480">
    <property type="entry name" value="bifunc_MprF"/>
    <property type="match status" value="1"/>
</dbReference>
<keyword evidence="6 16" id="KW-0808">Transferase</keyword>
<feature type="domain" description="Phosphatidylglycerol lysyltransferase C-terminal" evidence="15">
    <location>
        <begin position="545"/>
        <end position="836"/>
    </location>
</feature>
<dbReference type="Proteomes" id="UP000199392">
    <property type="component" value="Unassembled WGS sequence"/>
</dbReference>
<dbReference type="InterPro" id="IPR024320">
    <property type="entry name" value="LPG_synthase_C"/>
</dbReference>
<dbReference type="AlphaFoldDB" id="A0A1I6WGW4"/>
<accession>A0A1I6WGW4</accession>
<feature type="transmembrane region" description="Helical" evidence="14">
    <location>
        <begin position="18"/>
        <end position="36"/>
    </location>
</feature>
<name>A0A1I6WGW4_9RHOB</name>
<feature type="transmembrane region" description="Helical" evidence="14">
    <location>
        <begin position="331"/>
        <end position="356"/>
    </location>
</feature>
<evidence type="ECO:0000256" key="1">
    <source>
        <dbReference type="ARBA" id="ARBA00004651"/>
    </source>
</evidence>
<feature type="transmembrane region" description="Helical" evidence="14">
    <location>
        <begin position="376"/>
        <end position="401"/>
    </location>
</feature>
<feature type="transmembrane region" description="Helical" evidence="14">
    <location>
        <begin position="462"/>
        <end position="485"/>
    </location>
</feature>
<dbReference type="GO" id="GO:0006629">
    <property type="term" value="P:lipid metabolic process"/>
    <property type="evidence" value="ECO:0007669"/>
    <property type="project" value="UniProtKB-KW"/>
</dbReference>
<feature type="transmembrane region" description="Helical" evidence="14">
    <location>
        <begin position="213"/>
        <end position="235"/>
    </location>
</feature>
<dbReference type="InterPro" id="IPR022791">
    <property type="entry name" value="L-PG_synthase/AglD"/>
</dbReference>
<keyword evidence="9" id="KW-0443">Lipid metabolism</keyword>
<evidence type="ECO:0000256" key="10">
    <source>
        <dbReference type="ARBA" id="ARBA00023136"/>
    </source>
</evidence>
<keyword evidence="17" id="KW-1185">Reference proteome</keyword>
<organism evidence="16 17">
    <name type="scientific">Alloyangia pacifica</name>
    <dbReference type="NCBI Taxonomy" id="311180"/>
    <lineage>
        <taxon>Bacteria</taxon>
        <taxon>Pseudomonadati</taxon>
        <taxon>Pseudomonadota</taxon>
        <taxon>Alphaproteobacteria</taxon>
        <taxon>Rhodobacterales</taxon>
        <taxon>Roseobacteraceae</taxon>
        <taxon>Alloyangia</taxon>
    </lineage>
</organism>
<comment type="catalytic activity">
    <reaction evidence="13">
        <text>L-lysyl-tRNA(Lys) + a 1,2-diacyl-sn-glycero-3-phospho-(1'-sn-glycerol) = a 1,2-diacyl-sn-glycero-3-phospho-1'-(3'-O-L-lysyl)-sn-glycerol + tRNA(Lys)</text>
        <dbReference type="Rhea" id="RHEA:10668"/>
        <dbReference type="Rhea" id="RHEA-COMP:9696"/>
        <dbReference type="Rhea" id="RHEA-COMP:9697"/>
        <dbReference type="ChEBI" id="CHEBI:64716"/>
        <dbReference type="ChEBI" id="CHEBI:75792"/>
        <dbReference type="ChEBI" id="CHEBI:78442"/>
        <dbReference type="ChEBI" id="CHEBI:78529"/>
        <dbReference type="EC" id="2.3.2.3"/>
    </reaction>
</comment>
<proteinExistence type="inferred from homology"/>
<evidence type="ECO:0000256" key="6">
    <source>
        <dbReference type="ARBA" id="ARBA00022679"/>
    </source>
</evidence>
<dbReference type="GO" id="GO:0005886">
    <property type="term" value="C:plasma membrane"/>
    <property type="evidence" value="ECO:0007669"/>
    <property type="project" value="UniProtKB-SubCell"/>
</dbReference>
<dbReference type="Pfam" id="PF03706">
    <property type="entry name" value="LPG_synthase_TM"/>
    <property type="match status" value="1"/>
</dbReference>
<comment type="similarity">
    <text evidence="2">Belongs to the LPG synthase family.</text>
</comment>
<dbReference type="RefSeq" id="WP_092430931.1">
    <property type="nucleotide sequence ID" value="NZ_FNCL01000024.1"/>
</dbReference>
<evidence type="ECO:0000256" key="11">
    <source>
        <dbReference type="ARBA" id="ARBA00023251"/>
    </source>
</evidence>
<evidence type="ECO:0000256" key="9">
    <source>
        <dbReference type="ARBA" id="ARBA00023098"/>
    </source>
</evidence>
<dbReference type="InterPro" id="IPR016181">
    <property type="entry name" value="Acyl_CoA_acyltransferase"/>
</dbReference>
<dbReference type="STRING" id="311180.SAMN04488050_12127"/>
<comment type="subcellular location">
    <subcellularLocation>
        <location evidence="1">Cell membrane</location>
        <topology evidence="1">Multi-pass membrane protein</topology>
    </subcellularLocation>
</comment>
<feature type="transmembrane region" description="Helical" evidence="14">
    <location>
        <begin position="132"/>
        <end position="155"/>
    </location>
</feature>
<dbReference type="PANTHER" id="PTHR34697:SF2">
    <property type="entry name" value="PHOSPHATIDYLGLYCEROL LYSYLTRANSFERASE"/>
    <property type="match status" value="1"/>
</dbReference>
<evidence type="ECO:0000313" key="17">
    <source>
        <dbReference type="Proteomes" id="UP000199392"/>
    </source>
</evidence>
<keyword evidence="7 14" id="KW-0812">Transmembrane</keyword>
<dbReference type="InterPro" id="IPR051211">
    <property type="entry name" value="PG_lysyltransferase"/>
</dbReference>
<feature type="transmembrane region" description="Helical" evidence="14">
    <location>
        <begin position="56"/>
        <end position="76"/>
    </location>
</feature>
<keyword evidence="11" id="KW-0046">Antibiotic resistance</keyword>
<evidence type="ECO:0000256" key="7">
    <source>
        <dbReference type="ARBA" id="ARBA00022692"/>
    </source>
</evidence>
<reference evidence="17" key="1">
    <citation type="submission" date="2016-10" db="EMBL/GenBank/DDBJ databases">
        <authorList>
            <person name="Varghese N."/>
            <person name="Submissions S."/>
        </authorList>
    </citation>
    <scope>NUCLEOTIDE SEQUENCE [LARGE SCALE GENOMIC DNA]</scope>
    <source>
        <strain evidence="17">DSM 26894</strain>
    </source>
</reference>
<dbReference type="EMBL" id="FOZW01000021">
    <property type="protein sequence ID" value="SFT25219.1"/>
    <property type="molecule type" value="Genomic_DNA"/>
</dbReference>
<feature type="transmembrane region" description="Helical" evidence="14">
    <location>
        <begin position="88"/>
        <end position="112"/>
    </location>
</feature>
<evidence type="ECO:0000256" key="12">
    <source>
        <dbReference type="ARBA" id="ARBA00031899"/>
    </source>
</evidence>
<dbReference type="GO" id="GO:0050071">
    <property type="term" value="F:phosphatidylglycerol lysyltransferase activity"/>
    <property type="evidence" value="ECO:0007669"/>
    <property type="project" value="UniProtKB-EC"/>
</dbReference>
<evidence type="ECO:0000256" key="8">
    <source>
        <dbReference type="ARBA" id="ARBA00022989"/>
    </source>
</evidence>
<keyword evidence="8 14" id="KW-1133">Transmembrane helix</keyword>
<feature type="transmembrane region" description="Helical" evidence="14">
    <location>
        <begin position="242"/>
        <end position="261"/>
    </location>
</feature>
<evidence type="ECO:0000256" key="5">
    <source>
        <dbReference type="ARBA" id="ARBA00022475"/>
    </source>
</evidence>
<evidence type="ECO:0000256" key="3">
    <source>
        <dbReference type="ARBA" id="ARBA00012014"/>
    </source>
</evidence>
<feature type="transmembrane region" description="Helical" evidence="14">
    <location>
        <begin position="176"/>
        <end position="193"/>
    </location>
</feature>
<evidence type="ECO:0000256" key="13">
    <source>
        <dbReference type="ARBA" id="ARBA00047540"/>
    </source>
</evidence>
<feature type="transmembrane region" description="Helical" evidence="14">
    <location>
        <begin position="290"/>
        <end position="310"/>
    </location>
</feature>